<evidence type="ECO:0000256" key="1">
    <source>
        <dbReference type="SAM" id="Coils"/>
    </source>
</evidence>
<dbReference type="InterPro" id="IPR004148">
    <property type="entry name" value="BAR_dom"/>
</dbReference>
<accession>A0AB34L621</accession>
<dbReference type="RefSeq" id="XP_069233644.1">
    <property type="nucleotide sequence ID" value="XM_069369204.1"/>
</dbReference>
<feature type="compositionally biased region" description="Polar residues" evidence="2">
    <location>
        <begin position="343"/>
        <end position="354"/>
    </location>
</feature>
<proteinExistence type="predicted"/>
<keyword evidence="1" id="KW-0175">Coiled coil</keyword>
<evidence type="ECO:0000313" key="4">
    <source>
        <dbReference type="EMBL" id="KAL1590539.1"/>
    </source>
</evidence>
<dbReference type="EMBL" id="JAAQHG020000002">
    <property type="protein sequence ID" value="KAL1590539.1"/>
    <property type="molecule type" value="Genomic_DNA"/>
</dbReference>
<protein>
    <recommendedName>
        <fullName evidence="3">BAR domain-containing protein</fullName>
    </recommendedName>
</protein>
<dbReference type="AlphaFoldDB" id="A0AB34L621"/>
<dbReference type="InterPro" id="IPR027267">
    <property type="entry name" value="AH/BAR_dom_sf"/>
</dbReference>
<dbReference type="GeneID" id="96002042"/>
<feature type="compositionally biased region" description="Low complexity" evidence="2">
    <location>
        <begin position="240"/>
        <end position="261"/>
    </location>
</feature>
<evidence type="ECO:0000256" key="2">
    <source>
        <dbReference type="SAM" id="MobiDB-lite"/>
    </source>
</evidence>
<dbReference type="SUPFAM" id="SSF103657">
    <property type="entry name" value="BAR/IMD domain-like"/>
    <property type="match status" value="1"/>
</dbReference>
<feature type="domain" description="BAR" evidence="3">
    <location>
        <begin position="15"/>
        <end position="237"/>
    </location>
</feature>
<feature type="compositionally biased region" description="Pro residues" evidence="2">
    <location>
        <begin position="397"/>
        <end position="415"/>
    </location>
</feature>
<reference evidence="4 5" key="1">
    <citation type="journal article" date="2020" name="Microbiol. Resour. Announc.">
        <title>Draft Genome Sequence of a Cladosporium Species Isolated from the Mesophotic Ascidian Didemnum maculosum.</title>
        <authorList>
            <person name="Gioti A."/>
            <person name="Siaperas R."/>
            <person name="Nikolaivits E."/>
            <person name="Le Goff G."/>
            <person name="Ouazzani J."/>
            <person name="Kotoulas G."/>
            <person name="Topakas E."/>
        </authorList>
    </citation>
    <scope>NUCLEOTIDE SEQUENCE [LARGE SCALE GENOMIC DNA]</scope>
    <source>
        <strain evidence="4 5">TM138-S3</strain>
    </source>
</reference>
<feature type="region of interest" description="Disordered" evidence="2">
    <location>
        <begin position="230"/>
        <end position="428"/>
    </location>
</feature>
<dbReference type="Pfam" id="PF03114">
    <property type="entry name" value="BAR"/>
    <property type="match status" value="1"/>
</dbReference>
<dbReference type="GO" id="GO:0005737">
    <property type="term" value="C:cytoplasm"/>
    <property type="evidence" value="ECO:0007669"/>
    <property type="project" value="InterPro"/>
</dbReference>
<sequence length="428" mass="47836">MNVNKKFDRFKQWGRERMGSEVKTDSSEDFKMLEIEMQLRQEGMERLNQSTNGYIKSISRRDQGEGKDKQLPVGHFASVLVNHGEDFEPDSEFGQCLTQLGRANERIARMQETYVANATSSWIEGTERSLAQMKEYQKSKQKLESRRLALDTAQVKLQKSKREDFRAEEELRSQKAKYEESSEEVYRRMFDIKEAEADSIADLTAFLEAELTYYDRCREVLMQIRRDWPSTAQPISRSGAASPIPNPARRPNRSRSNTASSLSDRFSRIMEEPPLDPPAKISSRIPSGQNSPRRELPGYDFSTPATTSARPIPSRSFSGFEGPTSLGSTPRDASPMRPLSRVPTDSSQISSARSNLRAVKSKDSGYAAGNVFDDGDSDGAEELVGSNGGDWAAGKKAPPPPPPSRAKKPPPPPPMKRSALSTSEVPQY</sequence>
<evidence type="ECO:0000259" key="3">
    <source>
        <dbReference type="PROSITE" id="PS51021"/>
    </source>
</evidence>
<dbReference type="PROSITE" id="PS51021">
    <property type="entry name" value="BAR"/>
    <property type="match status" value="1"/>
</dbReference>
<gene>
    <name evidence="4" type="ORF">WHR41_00598</name>
</gene>
<keyword evidence="5" id="KW-1185">Reference proteome</keyword>
<organism evidence="4 5">
    <name type="scientific">Cladosporium halotolerans</name>
    <dbReference type="NCBI Taxonomy" id="1052096"/>
    <lineage>
        <taxon>Eukaryota</taxon>
        <taxon>Fungi</taxon>
        <taxon>Dikarya</taxon>
        <taxon>Ascomycota</taxon>
        <taxon>Pezizomycotina</taxon>
        <taxon>Dothideomycetes</taxon>
        <taxon>Dothideomycetidae</taxon>
        <taxon>Cladosporiales</taxon>
        <taxon>Cladosporiaceae</taxon>
        <taxon>Cladosporium</taxon>
    </lineage>
</organism>
<dbReference type="Gene3D" id="1.20.1270.60">
    <property type="entry name" value="Arfaptin homology (AH) domain/BAR domain"/>
    <property type="match status" value="1"/>
</dbReference>
<evidence type="ECO:0000313" key="5">
    <source>
        <dbReference type="Proteomes" id="UP000803884"/>
    </source>
</evidence>
<comment type="caution">
    <text evidence="4">The sequence shown here is derived from an EMBL/GenBank/DDBJ whole genome shotgun (WGS) entry which is preliminary data.</text>
</comment>
<name>A0AB34L621_9PEZI</name>
<feature type="coiled-coil region" evidence="1">
    <location>
        <begin position="126"/>
        <end position="153"/>
    </location>
</feature>
<dbReference type="Proteomes" id="UP000803884">
    <property type="component" value="Unassembled WGS sequence"/>
</dbReference>
<dbReference type="SMART" id="SM00721">
    <property type="entry name" value="BAR"/>
    <property type="match status" value="1"/>
</dbReference>